<feature type="compositionally biased region" description="Polar residues" evidence="1">
    <location>
        <begin position="28"/>
        <end position="43"/>
    </location>
</feature>
<name>B8MPZ0_TALSN</name>
<dbReference type="EMBL" id="EQ962659">
    <property type="protein sequence ID" value="EED12880.1"/>
    <property type="molecule type" value="Genomic_DNA"/>
</dbReference>
<feature type="compositionally biased region" description="Basic and acidic residues" evidence="1">
    <location>
        <begin position="7"/>
        <end position="24"/>
    </location>
</feature>
<dbReference type="Proteomes" id="UP000001745">
    <property type="component" value="Unassembled WGS sequence"/>
</dbReference>
<dbReference type="AlphaFoldDB" id="B8MPZ0"/>
<dbReference type="OrthoDB" id="4226947at2759"/>
<dbReference type="GeneID" id="8100332"/>
<reference evidence="3" key="1">
    <citation type="journal article" date="2015" name="Genome Announc.">
        <title>Genome sequence of the AIDS-associated pathogen Penicillium marneffei (ATCC18224) and its near taxonomic relative Talaromyces stipitatus (ATCC10500).</title>
        <authorList>
            <person name="Nierman W.C."/>
            <person name="Fedorova-Abrams N.D."/>
            <person name="Andrianopoulos A."/>
        </authorList>
    </citation>
    <scope>NUCLEOTIDE SEQUENCE [LARGE SCALE GENOMIC DNA]</scope>
    <source>
        <strain evidence="3">ATCC 10500 / CBS 375.48 / QM 6759 / NRRL 1006</strain>
    </source>
</reference>
<dbReference type="OMA" id="AIARYCQ"/>
<gene>
    <name evidence="2" type="ORF">TSTA_053920</name>
</gene>
<evidence type="ECO:0000256" key="1">
    <source>
        <dbReference type="SAM" id="MobiDB-lite"/>
    </source>
</evidence>
<protein>
    <submittedName>
        <fullName evidence="2">Uncharacterized protein</fullName>
    </submittedName>
</protein>
<dbReference type="STRING" id="441959.B8MPZ0"/>
<accession>B8MPZ0</accession>
<organism evidence="2 3">
    <name type="scientific">Talaromyces stipitatus (strain ATCC 10500 / CBS 375.48 / QM 6759 / NRRL 1006)</name>
    <name type="common">Penicillium stipitatum</name>
    <dbReference type="NCBI Taxonomy" id="441959"/>
    <lineage>
        <taxon>Eukaryota</taxon>
        <taxon>Fungi</taxon>
        <taxon>Dikarya</taxon>
        <taxon>Ascomycota</taxon>
        <taxon>Pezizomycotina</taxon>
        <taxon>Eurotiomycetes</taxon>
        <taxon>Eurotiomycetidae</taxon>
        <taxon>Eurotiales</taxon>
        <taxon>Trichocomaceae</taxon>
        <taxon>Talaromyces</taxon>
        <taxon>Talaromyces sect. Talaromyces</taxon>
    </lineage>
</organism>
<sequence length="164" mass="18763">MGGIPDHLPKNRDEWRRVIDRNDLKSATPETPSKQSTTVSGTSIPIGLPDDDDETSTEEYTTPSPITPSASISEELRKVMFPPIKDKNIVNTALDVFFNALTMHFDILRQWNWTPHRKSFVGKFKEASLKARVDGYLEKEKGEPYALIEVKPVIRETYRCRIQM</sequence>
<keyword evidence="3" id="KW-1185">Reference proteome</keyword>
<dbReference type="PhylomeDB" id="B8MPZ0"/>
<evidence type="ECO:0000313" key="2">
    <source>
        <dbReference type="EMBL" id="EED12880.1"/>
    </source>
</evidence>
<dbReference type="HOGENOM" id="CLU_1620186_0_0_1"/>
<feature type="compositionally biased region" description="Low complexity" evidence="1">
    <location>
        <begin position="58"/>
        <end position="71"/>
    </location>
</feature>
<evidence type="ECO:0000313" key="3">
    <source>
        <dbReference type="Proteomes" id="UP000001745"/>
    </source>
</evidence>
<feature type="region of interest" description="Disordered" evidence="1">
    <location>
        <begin position="1"/>
        <end position="71"/>
    </location>
</feature>
<dbReference type="VEuPathDB" id="FungiDB:TSTA_053920"/>
<proteinExistence type="predicted"/>
<dbReference type="RefSeq" id="XP_002486991.1">
    <property type="nucleotide sequence ID" value="XM_002486946.1"/>
</dbReference>
<dbReference type="InParanoid" id="B8MPZ0"/>